<dbReference type="AlphaFoldDB" id="A0A0N4X0S2"/>
<evidence type="ECO:0000313" key="3">
    <source>
        <dbReference type="WBParaSite" id="HPLM_0001787701-mRNA-1"/>
    </source>
</evidence>
<organism evidence="3">
    <name type="scientific">Haemonchus placei</name>
    <name type="common">Barber's pole worm</name>
    <dbReference type="NCBI Taxonomy" id="6290"/>
    <lineage>
        <taxon>Eukaryota</taxon>
        <taxon>Metazoa</taxon>
        <taxon>Ecdysozoa</taxon>
        <taxon>Nematoda</taxon>
        <taxon>Chromadorea</taxon>
        <taxon>Rhabditida</taxon>
        <taxon>Rhabditina</taxon>
        <taxon>Rhabditomorpha</taxon>
        <taxon>Strongyloidea</taxon>
        <taxon>Trichostrongylidae</taxon>
        <taxon>Haemonchus</taxon>
    </lineage>
</organism>
<dbReference type="EMBL" id="UZAF01020194">
    <property type="protein sequence ID" value="VDO67390.1"/>
    <property type="molecule type" value="Genomic_DNA"/>
</dbReference>
<name>A0A0N4X0S2_HAEPC</name>
<evidence type="ECO:0000313" key="2">
    <source>
        <dbReference type="Proteomes" id="UP000268014"/>
    </source>
</evidence>
<reference evidence="3" key="1">
    <citation type="submission" date="2017-02" db="UniProtKB">
        <authorList>
            <consortium name="WormBaseParasite"/>
        </authorList>
    </citation>
    <scope>IDENTIFICATION</scope>
</reference>
<dbReference type="Proteomes" id="UP000268014">
    <property type="component" value="Unassembled WGS sequence"/>
</dbReference>
<accession>A0A0N4X0S2</accession>
<protein>
    <submittedName>
        <fullName evidence="3">Cytoplasmic protein</fullName>
    </submittedName>
</protein>
<proteinExistence type="predicted"/>
<dbReference type="WBParaSite" id="HPLM_0001787701-mRNA-1">
    <property type="protein sequence ID" value="HPLM_0001787701-mRNA-1"/>
    <property type="gene ID" value="HPLM_0001787701"/>
</dbReference>
<reference evidence="1 2" key="2">
    <citation type="submission" date="2018-11" db="EMBL/GenBank/DDBJ databases">
        <authorList>
            <consortium name="Pathogen Informatics"/>
        </authorList>
    </citation>
    <scope>NUCLEOTIDE SEQUENCE [LARGE SCALE GENOMIC DNA]</scope>
    <source>
        <strain evidence="1 2">MHpl1</strain>
    </source>
</reference>
<keyword evidence="2" id="KW-1185">Reference proteome</keyword>
<gene>
    <name evidence="1" type="ORF">HPLM_LOCUS17869</name>
</gene>
<sequence length="96" mass="11220">MKTGGEGGYTGKPMTCDSRVEIFRDLRKVTEEKDQQLIFLQEVGNSYYELLESLLQGRELEDVELKELRQVIERHYQPKKRLAQRFGLMSEVQKPG</sequence>
<evidence type="ECO:0000313" key="1">
    <source>
        <dbReference type="EMBL" id="VDO67390.1"/>
    </source>
</evidence>
<dbReference type="OrthoDB" id="5870516at2759"/>